<protein>
    <recommendedName>
        <fullName evidence="11">Flagellar protein</fullName>
    </recommendedName>
</protein>
<comment type="subcellular location">
    <subcellularLocation>
        <location evidence="1">Cell membrane</location>
    </subcellularLocation>
</comment>
<dbReference type="OrthoDB" id="2376965at2"/>
<evidence type="ECO:0000256" key="7">
    <source>
        <dbReference type="SAM" id="Phobius"/>
    </source>
</evidence>
<keyword evidence="5 7" id="KW-0472">Membrane</keyword>
<dbReference type="KEGG" id="rue:DT065_03205"/>
<evidence type="ECO:0000256" key="8">
    <source>
        <dbReference type="SAM" id="SignalP"/>
    </source>
</evidence>
<evidence type="ECO:0008006" key="11">
    <source>
        <dbReference type="Google" id="ProtNLM"/>
    </source>
</evidence>
<evidence type="ECO:0000256" key="1">
    <source>
        <dbReference type="ARBA" id="ARBA00004236"/>
    </source>
</evidence>
<dbReference type="GO" id="GO:0044781">
    <property type="term" value="P:bacterial-type flagellum organization"/>
    <property type="evidence" value="ECO:0007669"/>
    <property type="project" value="InterPro"/>
</dbReference>
<name>A0A345BVZ2_9BACI</name>
<evidence type="ECO:0000256" key="6">
    <source>
        <dbReference type="SAM" id="MobiDB-lite"/>
    </source>
</evidence>
<organism evidence="9 10">
    <name type="scientific">Salicibibacter kimchii</name>
    <dbReference type="NCBI Taxonomy" id="2099786"/>
    <lineage>
        <taxon>Bacteria</taxon>
        <taxon>Bacillati</taxon>
        <taxon>Bacillota</taxon>
        <taxon>Bacilli</taxon>
        <taxon>Bacillales</taxon>
        <taxon>Bacillaceae</taxon>
        <taxon>Salicibibacter</taxon>
    </lineage>
</organism>
<sequence>MKIRRAWLATWVLALFMLGFPHEVFADNSVRDALENNEDVSEVEVNEEMEGARESSDQSVWGVLFQLGLALGAVILVMFLLLKLLANRTNRFQSTSTMQNLGGIGLGQQKSVQLIRVGDRLLVVGVGQTIQLLREIEDEAEAKALIALAEDQQTTDFTSKARALLKGDKMEEKDGRSVYSQVDSHMRDVKQQKESGLNRVEDRK</sequence>
<evidence type="ECO:0000256" key="2">
    <source>
        <dbReference type="ARBA" id="ARBA00022475"/>
    </source>
</evidence>
<keyword evidence="2" id="KW-1003">Cell membrane</keyword>
<feature type="transmembrane region" description="Helical" evidence="7">
    <location>
        <begin position="59"/>
        <end position="82"/>
    </location>
</feature>
<feature type="region of interest" description="Disordered" evidence="6">
    <location>
        <begin position="172"/>
        <end position="204"/>
    </location>
</feature>
<keyword evidence="4 7" id="KW-1133">Transmembrane helix</keyword>
<evidence type="ECO:0000313" key="9">
    <source>
        <dbReference type="EMBL" id="AXF55123.1"/>
    </source>
</evidence>
<dbReference type="Pfam" id="PF04347">
    <property type="entry name" value="FliO"/>
    <property type="match status" value="1"/>
</dbReference>
<keyword evidence="3 7" id="KW-0812">Transmembrane</keyword>
<reference evidence="9 10" key="1">
    <citation type="journal article" date="2018" name="J. Microbiol.">
        <title>Salicibibacter kimchii gen. nov., sp. nov., a moderately halophilic and alkalitolerant bacterium in the family Bacillaceae, isolated from kimchi.</title>
        <authorList>
            <person name="Jang J.Y."/>
            <person name="Oh Y.J."/>
            <person name="Lim S.K."/>
            <person name="Park H.K."/>
            <person name="Lee C."/>
            <person name="Kim J.Y."/>
            <person name="Lee M.A."/>
            <person name="Choi H.J."/>
        </authorList>
    </citation>
    <scope>NUCLEOTIDE SEQUENCE [LARGE SCALE GENOMIC DNA]</scope>
    <source>
        <strain evidence="9 10">NKC1-1</strain>
    </source>
</reference>
<evidence type="ECO:0000256" key="4">
    <source>
        <dbReference type="ARBA" id="ARBA00022989"/>
    </source>
</evidence>
<dbReference type="GO" id="GO:0016020">
    <property type="term" value="C:membrane"/>
    <property type="evidence" value="ECO:0007669"/>
    <property type="project" value="InterPro"/>
</dbReference>
<keyword evidence="10" id="KW-1185">Reference proteome</keyword>
<gene>
    <name evidence="9" type="ORF">DT065_03205</name>
</gene>
<evidence type="ECO:0000256" key="3">
    <source>
        <dbReference type="ARBA" id="ARBA00022692"/>
    </source>
</evidence>
<evidence type="ECO:0000256" key="5">
    <source>
        <dbReference type="ARBA" id="ARBA00023136"/>
    </source>
</evidence>
<accession>A0A345BVZ2</accession>
<dbReference type="RefSeq" id="WP_114370833.1">
    <property type="nucleotide sequence ID" value="NZ_CP031092.1"/>
</dbReference>
<keyword evidence="8" id="KW-0732">Signal</keyword>
<feature type="compositionally biased region" description="Basic and acidic residues" evidence="6">
    <location>
        <begin position="184"/>
        <end position="193"/>
    </location>
</feature>
<dbReference type="Proteomes" id="UP000252100">
    <property type="component" value="Chromosome"/>
</dbReference>
<proteinExistence type="predicted"/>
<feature type="chain" id="PRO_5016790902" description="Flagellar protein" evidence="8">
    <location>
        <begin position="27"/>
        <end position="204"/>
    </location>
</feature>
<dbReference type="AlphaFoldDB" id="A0A345BVZ2"/>
<dbReference type="EMBL" id="CP031092">
    <property type="protein sequence ID" value="AXF55123.1"/>
    <property type="molecule type" value="Genomic_DNA"/>
</dbReference>
<dbReference type="InterPro" id="IPR022781">
    <property type="entry name" value="Flagellar_biosynth_FliO"/>
</dbReference>
<evidence type="ECO:0000313" key="10">
    <source>
        <dbReference type="Proteomes" id="UP000252100"/>
    </source>
</evidence>
<feature type="signal peptide" evidence="8">
    <location>
        <begin position="1"/>
        <end position="26"/>
    </location>
</feature>